<sequence length="109" mass="12413">MQDICVTKASSSQAAHGEYGREAGTALSFVSTGEVHLKENVESHLKLSYGSHEKIFKAYQFKLEELESFNYRANDAWRAVTRTAVREARLKEIKQEIFNCRKLQVCLVS</sequence>
<organism evidence="1 2">
    <name type="scientific">Timema podura</name>
    <name type="common">Walking stick</name>
    <dbReference type="NCBI Taxonomy" id="61482"/>
    <lineage>
        <taxon>Eukaryota</taxon>
        <taxon>Metazoa</taxon>
        <taxon>Ecdysozoa</taxon>
        <taxon>Arthropoda</taxon>
        <taxon>Hexapoda</taxon>
        <taxon>Insecta</taxon>
        <taxon>Pterygota</taxon>
        <taxon>Neoptera</taxon>
        <taxon>Polyneoptera</taxon>
        <taxon>Phasmatodea</taxon>
        <taxon>Timematodea</taxon>
        <taxon>Timematoidea</taxon>
        <taxon>Timematidae</taxon>
        <taxon>Timema</taxon>
    </lineage>
</organism>
<name>A0ABN7PFA8_TIMPD</name>
<dbReference type="EMBL" id="CAJPIN010054692">
    <property type="protein sequence ID" value="CAG2066474.1"/>
    <property type="molecule type" value="Genomic_DNA"/>
</dbReference>
<evidence type="ECO:0000313" key="1">
    <source>
        <dbReference type="EMBL" id="CAG2066474.1"/>
    </source>
</evidence>
<keyword evidence="2" id="KW-1185">Reference proteome</keyword>
<comment type="caution">
    <text evidence="1">The sequence shown here is derived from an EMBL/GenBank/DDBJ whole genome shotgun (WGS) entry which is preliminary data.</text>
</comment>
<protein>
    <submittedName>
        <fullName evidence="1">Uncharacterized protein</fullName>
    </submittedName>
</protein>
<dbReference type="Proteomes" id="UP001153148">
    <property type="component" value="Unassembled WGS sequence"/>
</dbReference>
<evidence type="ECO:0000313" key="2">
    <source>
        <dbReference type="Proteomes" id="UP001153148"/>
    </source>
</evidence>
<feature type="non-terminal residue" evidence="1">
    <location>
        <position position="109"/>
    </location>
</feature>
<accession>A0ABN7PFA8</accession>
<proteinExistence type="predicted"/>
<gene>
    <name evidence="1" type="ORF">TPAB3V08_LOCUS13417</name>
</gene>
<reference evidence="1" key="1">
    <citation type="submission" date="2021-03" db="EMBL/GenBank/DDBJ databases">
        <authorList>
            <person name="Tran Van P."/>
        </authorList>
    </citation>
    <scope>NUCLEOTIDE SEQUENCE</scope>
</reference>